<protein>
    <submittedName>
        <fullName evidence="2">Putative secreted protein</fullName>
    </submittedName>
</protein>
<sequence>MRNATPGNWKSYLALLCALNYFTLCCLASDRYQVPGTPTCPDTRKIEKEGARYVVLSNHSNHLQEHKLHG</sequence>
<feature type="signal peptide" evidence="1">
    <location>
        <begin position="1"/>
        <end position="28"/>
    </location>
</feature>
<reference evidence="2" key="1">
    <citation type="submission" date="2018-01" db="EMBL/GenBank/DDBJ databases">
        <title>An insight into the sialome of Amazonian anophelines.</title>
        <authorList>
            <person name="Ribeiro J.M."/>
            <person name="Scarpassa V."/>
            <person name="Calvo E."/>
        </authorList>
    </citation>
    <scope>NUCLEOTIDE SEQUENCE</scope>
</reference>
<dbReference type="EMBL" id="GGFL01012446">
    <property type="protein sequence ID" value="MBW76624.1"/>
    <property type="molecule type" value="Transcribed_RNA"/>
</dbReference>
<feature type="chain" id="PRO_5014934755" evidence="1">
    <location>
        <begin position="29"/>
        <end position="70"/>
    </location>
</feature>
<accession>A0A2M4DGB1</accession>
<organism evidence="2">
    <name type="scientific">Anopheles darlingi</name>
    <name type="common">Mosquito</name>
    <dbReference type="NCBI Taxonomy" id="43151"/>
    <lineage>
        <taxon>Eukaryota</taxon>
        <taxon>Metazoa</taxon>
        <taxon>Ecdysozoa</taxon>
        <taxon>Arthropoda</taxon>
        <taxon>Hexapoda</taxon>
        <taxon>Insecta</taxon>
        <taxon>Pterygota</taxon>
        <taxon>Neoptera</taxon>
        <taxon>Endopterygota</taxon>
        <taxon>Diptera</taxon>
        <taxon>Nematocera</taxon>
        <taxon>Culicoidea</taxon>
        <taxon>Culicidae</taxon>
        <taxon>Anophelinae</taxon>
        <taxon>Anopheles</taxon>
    </lineage>
</organism>
<proteinExistence type="predicted"/>
<name>A0A2M4DGB1_ANODA</name>
<keyword evidence="1" id="KW-0732">Signal</keyword>
<evidence type="ECO:0000313" key="2">
    <source>
        <dbReference type="EMBL" id="MBW76624.1"/>
    </source>
</evidence>
<evidence type="ECO:0000256" key="1">
    <source>
        <dbReference type="SAM" id="SignalP"/>
    </source>
</evidence>
<dbReference type="AlphaFoldDB" id="A0A2M4DGB1"/>